<keyword evidence="14" id="KW-0472">Membrane</keyword>
<keyword evidence="17 24" id="KW-0464">Manganese</keyword>
<dbReference type="Pfam" id="PF05060">
    <property type="entry name" value="MGAT2"/>
    <property type="match status" value="2"/>
</dbReference>
<dbReference type="GO" id="GO:0009312">
    <property type="term" value="P:oligosaccharide biosynthetic process"/>
    <property type="evidence" value="ECO:0007669"/>
    <property type="project" value="InterPro"/>
</dbReference>
<dbReference type="GO" id="GO:0008455">
    <property type="term" value="F:alpha-1,6-mannosylglycoprotein 2-beta-N-acetylglucosaminyltransferase activity"/>
    <property type="evidence" value="ECO:0007669"/>
    <property type="project" value="UniProtKB-EC"/>
</dbReference>
<reference evidence="26" key="1">
    <citation type="submission" date="2020-07" db="EMBL/GenBank/DDBJ databases">
        <title>The High-quality genome of the commercially important snow crab, Chionoecetes opilio.</title>
        <authorList>
            <person name="Jeong J.-H."/>
            <person name="Ryu S."/>
        </authorList>
    </citation>
    <scope>NUCLEOTIDE SEQUENCE</scope>
    <source>
        <strain evidence="26">MADBK_172401_WGS</strain>
        <tissue evidence="26">Digestive gland</tissue>
    </source>
</reference>
<dbReference type="UniPathway" id="UPA00378"/>
<protein>
    <recommendedName>
        <fullName evidence="6">Alpha-1,6-mannosyl-glycoprotein 2-beta-N-acetylglucosaminyltransferase</fullName>
        <ecNumber evidence="5">2.4.1.143</ecNumber>
    </recommendedName>
    <alternativeName>
        <fullName evidence="21">Beta-1,2-N-acetylglucosaminyltransferase II</fullName>
    </alternativeName>
    <alternativeName>
        <fullName evidence="20">GlcNAc-T II</fullName>
    </alternativeName>
    <alternativeName>
        <fullName evidence="19">Mannoside acetylglucosaminyltransferase 2</fullName>
    </alternativeName>
    <alternativeName>
        <fullName evidence="18">N-glycosyl-oligosaccharide-glycoprotein N-acetylglucosaminyltransferase II</fullName>
    </alternativeName>
</protein>
<evidence type="ECO:0000313" key="26">
    <source>
        <dbReference type="EMBL" id="KAG0728419.1"/>
    </source>
</evidence>
<evidence type="ECO:0000256" key="25">
    <source>
        <dbReference type="PIRSR" id="PIRSR607754-3"/>
    </source>
</evidence>
<dbReference type="GO" id="GO:0046872">
    <property type="term" value="F:metal ion binding"/>
    <property type="evidence" value="ECO:0007669"/>
    <property type="project" value="UniProtKB-KW"/>
</dbReference>
<evidence type="ECO:0000256" key="20">
    <source>
        <dbReference type="ARBA" id="ARBA00032552"/>
    </source>
</evidence>
<dbReference type="EMBL" id="JACEEZ010002237">
    <property type="protein sequence ID" value="KAG0728419.1"/>
    <property type="molecule type" value="Genomic_DNA"/>
</dbReference>
<evidence type="ECO:0000256" key="1">
    <source>
        <dbReference type="ARBA" id="ARBA00001936"/>
    </source>
</evidence>
<evidence type="ECO:0000256" key="10">
    <source>
        <dbReference type="ARBA" id="ARBA00022723"/>
    </source>
</evidence>
<evidence type="ECO:0000256" key="14">
    <source>
        <dbReference type="ARBA" id="ARBA00023136"/>
    </source>
</evidence>
<comment type="pathway">
    <text evidence="3">Protein modification; protein glycosylation.</text>
</comment>
<evidence type="ECO:0000256" key="3">
    <source>
        <dbReference type="ARBA" id="ARBA00004922"/>
    </source>
</evidence>
<evidence type="ECO:0000256" key="19">
    <source>
        <dbReference type="ARBA" id="ARBA00031203"/>
    </source>
</evidence>
<feature type="binding site" evidence="23">
    <location>
        <position position="41"/>
    </location>
    <ligand>
        <name>substrate</name>
    </ligand>
</feature>
<evidence type="ECO:0000256" key="6">
    <source>
        <dbReference type="ARBA" id="ARBA00014817"/>
    </source>
</evidence>
<keyword evidence="15 25" id="KW-1015">Disulfide bond</keyword>
<feature type="disulfide bond" evidence="25">
    <location>
        <begin position="83"/>
        <end position="97"/>
    </location>
</feature>
<evidence type="ECO:0000256" key="8">
    <source>
        <dbReference type="ARBA" id="ARBA00022679"/>
    </source>
</evidence>
<dbReference type="PANTHER" id="PTHR12871">
    <property type="entry name" value="BETA-1,2-N-ACETYLGLUCOSAMINYLTRANSFERASE II"/>
    <property type="match status" value="1"/>
</dbReference>
<evidence type="ECO:0000256" key="12">
    <source>
        <dbReference type="ARBA" id="ARBA00022989"/>
    </source>
</evidence>
<comment type="cofactor">
    <cofactor evidence="1 24">
        <name>Mn(2+)</name>
        <dbReference type="ChEBI" id="CHEBI:29035"/>
    </cofactor>
</comment>
<feature type="binding site" evidence="23">
    <location>
        <begin position="116"/>
        <end position="120"/>
    </location>
    <ligand>
        <name>substrate</name>
    </ligand>
</feature>
<proteinExistence type="inferred from homology"/>
<feature type="disulfide bond" evidence="25">
    <location>
        <begin position="157"/>
        <end position="160"/>
    </location>
</feature>
<evidence type="ECO:0000313" key="27">
    <source>
        <dbReference type="Proteomes" id="UP000770661"/>
    </source>
</evidence>
<evidence type="ECO:0000256" key="9">
    <source>
        <dbReference type="ARBA" id="ARBA00022692"/>
    </source>
</evidence>
<dbReference type="GO" id="GO:0005795">
    <property type="term" value="C:Golgi stack"/>
    <property type="evidence" value="ECO:0007669"/>
    <property type="project" value="InterPro"/>
</dbReference>
<evidence type="ECO:0000256" key="2">
    <source>
        <dbReference type="ARBA" id="ARBA00004323"/>
    </source>
</evidence>
<feature type="disulfide bond" evidence="25">
    <location>
        <begin position="207"/>
        <end position="230"/>
    </location>
</feature>
<feature type="disulfide bond" evidence="25">
    <location>
        <begin position="212"/>
        <end position="313"/>
    </location>
</feature>
<evidence type="ECO:0000256" key="5">
    <source>
        <dbReference type="ARBA" id="ARBA00012613"/>
    </source>
</evidence>
<dbReference type="AlphaFoldDB" id="A0A8J5D0Q0"/>
<gene>
    <name evidence="26" type="primary">MGAT2_1</name>
    <name evidence="26" type="ORF">GWK47_032512</name>
</gene>
<dbReference type="InterPro" id="IPR007754">
    <property type="entry name" value="GlcNAc_II"/>
</dbReference>
<keyword evidence="27" id="KW-1185">Reference proteome</keyword>
<dbReference type="Gene3D" id="3.90.550.10">
    <property type="entry name" value="Spore Coat Polysaccharide Biosynthesis Protein SpsA, Chain A"/>
    <property type="match status" value="2"/>
</dbReference>
<keyword evidence="13" id="KW-0333">Golgi apparatus</keyword>
<dbReference type="InterPro" id="IPR029044">
    <property type="entry name" value="Nucleotide-diphossugar_trans"/>
</dbReference>
<evidence type="ECO:0000256" key="23">
    <source>
        <dbReference type="PIRSR" id="PIRSR607754-1"/>
    </source>
</evidence>
<comment type="subcellular location">
    <subcellularLocation>
        <location evidence="2">Golgi apparatus membrane</location>
        <topology evidence="2">Single-pass type II membrane protein</topology>
    </subcellularLocation>
</comment>
<keyword evidence="12" id="KW-1133">Transmembrane helix</keyword>
<keyword evidence="9" id="KW-0812">Transmembrane</keyword>
<dbReference type="OrthoDB" id="6019616at2759"/>
<evidence type="ECO:0000256" key="24">
    <source>
        <dbReference type="PIRSR" id="PIRSR607754-2"/>
    </source>
</evidence>
<keyword evidence="8" id="KW-0808">Transferase</keyword>
<evidence type="ECO:0000256" key="11">
    <source>
        <dbReference type="ARBA" id="ARBA00022968"/>
    </source>
</evidence>
<evidence type="ECO:0000256" key="22">
    <source>
        <dbReference type="ARBA" id="ARBA00093257"/>
    </source>
</evidence>
<dbReference type="GO" id="GO:0006487">
    <property type="term" value="P:protein N-linked glycosylation"/>
    <property type="evidence" value="ECO:0007669"/>
    <property type="project" value="TreeGrafter"/>
</dbReference>
<feature type="binding site" evidence="23">
    <location>
        <begin position="10"/>
        <end position="14"/>
    </location>
    <ligand>
        <name>substrate</name>
    </ligand>
</feature>
<name>A0A8J5D0Q0_CHIOP</name>
<comment type="similarity">
    <text evidence="4">Belongs to the glycosyltransferase 16 (GT16) protein family.</text>
</comment>
<evidence type="ECO:0000256" key="18">
    <source>
        <dbReference type="ARBA" id="ARBA00029663"/>
    </source>
</evidence>
<evidence type="ECO:0000256" key="13">
    <source>
        <dbReference type="ARBA" id="ARBA00023034"/>
    </source>
</evidence>
<sequence>MRNTTIVLVQVHKRLENLRYLVSSLRAVKDIERAVVVFSHDFWDPDINLFVRNITAFRVMQMFFPYSIQLYPHVFPGRDPQDCSWNTNTSKALQQACQNAKWPDSYGHYREASYTQIKHHWWWKIHRARGLPGGGPYVSPDLLHALTLLQRLRPALCPACQVLALGNYNKLSPRIYKNFVERGDWWVNKYNLGFAMDASLWSRLTKCKDKFCHFDDYNWDWTMTNVVQTCLPQRLLMLSVRLTRVLHLGSCGTHVRKKGCDVKAEVRNAVSRFASSREWLFPETLALQGSWKSSGKPKRGNGGWGDYRDRQLCLAIGNHTADEATLGRLQGMRSS</sequence>
<evidence type="ECO:0000256" key="17">
    <source>
        <dbReference type="ARBA" id="ARBA00023211"/>
    </source>
</evidence>
<organism evidence="26 27">
    <name type="scientific">Chionoecetes opilio</name>
    <name type="common">Atlantic snow crab</name>
    <name type="synonym">Cancer opilio</name>
    <dbReference type="NCBI Taxonomy" id="41210"/>
    <lineage>
        <taxon>Eukaryota</taxon>
        <taxon>Metazoa</taxon>
        <taxon>Ecdysozoa</taxon>
        <taxon>Arthropoda</taxon>
        <taxon>Crustacea</taxon>
        <taxon>Multicrustacea</taxon>
        <taxon>Malacostraca</taxon>
        <taxon>Eumalacostraca</taxon>
        <taxon>Eucarida</taxon>
        <taxon>Decapoda</taxon>
        <taxon>Pleocyemata</taxon>
        <taxon>Brachyura</taxon>
        <taxon>Eubrachyura</taxon>
        <taxon>Majoidea</taxon>
        <taxon>Majidae</taxon>
        <taxon>Chionoecetes</taxon>
    </lineage>
</organism>
<dbReference type="GO" id="GO:0000139">
    <property type="term" value="C:Golgi membrane"/>
    <property type="evidence" value="ECO:0007669"/>
    <property type="project" value="UniProtKB-SubCell"/>
</dbReference>
<evidence type="ECO:0000256" key="7">
    <source>
        <dbReference type="ARBA" id="ARBA00022676"/>
    </source>
</evidence>
<evidence type="ECO:0000256" key="4">
    <source>
        <dbReference type="ARBA" id="ARBA00011011"/>
    </source>
</evidence>
<keyword evidence="10 24" id="KW-0479">Metal-binding</keyword>
<keyword evidence="7" id="KW-0328">Glycosyltransferase</keyword>
<comment type="catalytic activity">
    <reaction evidence="22">
        <text>an N(4)-{beta-D-GlcNAc-(1-&gt;2)-alpha-D-Man-(1-&gt;3)-[alpha-D-Man-(1-&gt;6)]-beta-D-Man-(1-&gt;4)-beta-D-GlcNAc-(1-&gt;4)-beta-D-GlcNAc}-L-asparaginyl-[protein] + UDP-N-acetyl-alpha-D-glucosamine = N(4)-{beta-D-GlcNAc-(1-&gt;2)-alpha-D-Man-(1-&gt;3)-[beta-D-GlcNAc-(1-&gt;2)-alpha-D-Man-(1-&gt;6)]-beta-D-Man-(1-&gt;4)-beta-D-GlcNAc-(1-&gt;4)-beta-D-GlcNAc}-L-asparaginyl-[protein] + UDP + H(+)</text>
        <dbReference type="Rhea" id="RHEA:12941"/>
        <dbReference type="Rhea" id="RHEA-COMP:13526"/>
        <dbReference type="Rhea" id="RHEA-COMP:14369"/>
        <dbReference type="ChEBI" id="CHEBI:15378"/>
        <dbReference type="ChEBI" id="CHEBI:57705"/>
        <dbReference type="ChEBI" id="CHEBI:58223"/>
        <dbReference type="ChEBI" id="CHEBI:60615"/>
        <dbReference type="ChEBI" id="CHEBI:60651"/>
        <dbReference type="EC" id="2.4.1.143"/>
    </reaction>
</comment>
<dbReference type="PANTHER" id="PTHR12871:SF0">
    <property type="entry name" value="ALPHA-1,6-MANNOSYL-GLYCOPROTEIN 2-BETA-N-ACETYLGLUCOSAMINYLTRANSFERASE"/>
    <property type="match status" value="1"/>
</dbReference>
<accession>A0A8J5D0Q0</accession>
<evidence type="ECO:0000256" key="21">
    <source>
        <dbReference type="ARBA" id="ARBA00032915"/>
    </source>
</evidence>
<evidence type="ECO:0000256" key="16">
    <source>
        <dbReference type="ARBA" id="ARBA00023180"/>
    </source>
</evidence>
<keyword evidence="16" id="KW-0325">Glycoprotein</keyword>
<feature type="binding site" evidence="24">
    <location>
        <position position="247"/>
    </location>
    <ligand>
        <name>Mn(2+)</name>
        <dbReference type="ChEBI" id="CHEBI:29035"/>
    </ligand>
</feature>
<feature type="disulfide bond" evidence="25">
    <location>
        <begin position="251"/>
        <end position="260"/>
    </location>
</feature>
<evidence type="ECO:0000256" key="15">
    <source>
        <dbReference type="ARBA" id="ARBA00023157"/>
    </source>
</evidence>
<comment type="caution">
    <text evidence="26">The sequence shown here is derived from an EMBL/GenBank/DDBJ whole genome shotgun (WGS) entry which is preliminary data.</text>
</comment>
<keyword evidence="11" id="KW-0735">Signal-anchor</keyword>
<dbReference type="EC" id="2.4.1.143" evidence="5"/>
<dbReference type="Proteomes" id="UP000770661">
    <property type="component" value="Unassembled WGS sequence"/>
</dbReference>